<comment type="caution">
    <text evidence="2">The sequence shown here is derived from an EMBL/GenBank/DDBJ whole genome shotgun (WGS) entry which is preliminary data.</text>
</comment>
<accession>A0A399SVT2</accession>
<sequence>MLGSVNKCKKCLLNGTRFNAFLSFVQLTLSYMQRILIAFFIVCVFLLTSVSTFAQSDLDFRSGSGAPQESKTKTDSIKPEIRLWYLKGYGAFIDSTKLDTLQDYVHIFHPVYKNNVITASYVGNYGTPALDNNFFNRNYQTNFFFAQSRDAYFLSPSKLQYINTHTPYTRLDYTQSENKSKNNETRFNVIHSQNVKPWWNFTFRVDLAKSDGQYIAQEAKNNSVALYSSYTKDNVFVHAGFITNSMNNNENGGLTSDSLLLDEQDAEYWNVNLNSTQSHFASSYFFANGEYRLGKFIETEEDGEEVFRPILGAMYNFELNFNRQEFVDDEKLSNTFFPVSYYPDTYTKDSIRYNRLTNIFQLKQYENANKKYSFGKRAFLGVEINRGSMPGVYDFVERNSQWEYPSHLLGTPVPDSMVYRNDIKYSNTFVGGGIFRETGKFWKWNAEGRIYLTGRNAGQTELRGIIYKPMNFMGDSLASISFSGAIENLEPDYFQEKFYSNHYRWDQNLKTEQRLTAGGTFKMPGRKLELGAKYAVINNYIYNDTLGIPNQTSNEILVLSAYIDKDFNYRNLHFRTRVLWQKASEERYVHLPEWSAFVSAYYQFTISKVLLTQIGSDVRYNTKYYADAYAPSTGMFYLQNEKEYGNYPYIDVYASLRLKRTRVFFKFVNIGTRFLNGEYMTVPHYPMNQSTFRLGVSWAFYD</sequence>
<name>A0A399SVT2_9BACT</name>
<reference evidence="2 3" key="1">
    <citation type="submission" date="2018-08" db="EMBL/GenBank/DDBJ databases">
        <title>Pallidiluteibacterium maritimus gen. nov., sp. nov., isolated from coastal sediment.</title>
        <authorList>
            <person name="Zhou L.Y."/>
        </authorList>
    </citation>
    <scope>NUCLEOTIDE SEQUENCE [LARGE SCALE GENOMIC DNA]</scope>
    <source>
        <strain evidence="2 3">XSD2</strain>
    </source>
</reference>
<keyword evidence="1" id="KW-0472">Membrane</keyword>
<feature type="transmembrane region" description="Helical" evidence="1">
    <location>
        <begin position="35"/>
        <end position="54"/>
    </location>
</feature>
<keyword evidence="3" id="KW-1185">Reference proteome</keyword>
<dbReference type="OrthoDB" id="1489309at2"/>
<gene>
    <name evidence="2" type="ORF">D1614_20100</name>
</gene>
<keyword evidence="1" id="KW-1133">Transmembrane helix</keyword>
<dbReference type="Pfam" id="PF14121">
    <property type="entry name" value="Porin_10"/>
    <property type="match status" value="1"/>
</dbReference>
<keyword evidence="1" id="KW-0812">Transmembrane</keyword>
<protein>
    <recommendedName>
        <fullName evidence="4">Porin</fullName>
    </recommendedName>
</protein>
<dbReference type="Proteomes" id="UP000265926">
    <property type="component" value="Unassembled WGS sequence"/>
</dbReference>
<evidence type="ECO:0000313" key="3">
    <source>
        <dbReference type="Proteomes" id="UP000265926"/>
    </source>
</evidence>
<evidence type="ECO:0008006" key="4">
    <source>
        <dbReference type="Google" id="ProtNLM"/>
    </source>
</evidence>
<dbReference type="InterPro" id="IPR025631">
    <property type="entry name" value="Porin_10"/>
</dbReference>
<organism evidence="2 3">
    <name type="scientific">Maribellus luteus</name>
    <dbReference type="NCBI Taxonomy" id="2305463"/>
    <lineage>
        <taxon>Bacteria</taxon>
        <taxon>Pseudomonadati</taxon>
        <taxon>Bacteroidota</taxon>
        <taxon>Bacteroidia</taxon>
        <taxon>Marinilabiliales</taxon>
        <taxon>Prolixibacteraceae</taxon>
        <taxon>Maribellus</taxon>
    </lineage>
</organism>
<proteinExistence type="predicted"/>
<dbReference type="AlphaFoldDB" id="A0A399SVT2"/>
<evidence type="ECO:0000256" key="1">
    <source>
        <dbReference type="SAM" id="Phobius"/>
    </source>
</evidence>
<evidence type="ECO:0000313" key="2">
    <source>
        <dbReference type="EMBL" id="RIJ46033.1"/>
    </source>
</evidence>
<dbReference type="EMBL" id="QWGR01000017">
    <property type="protein sequence ID" value="RIJ46033.1"/>
    <property type="molecule type" value="Genomic_DNA"/>
</dbReference>